<dbReference type="PANTHER" id="PTHR38590">
    <property type="entry name" value="BLL0828 PROTEIN"/>
    <property type="match status" value="1"/>
</dbReference>
<dbReference type="RefSeq" id="WP_140989711.1">
    <property type="nucleotide sequence ID" value="NZ_VHIQ01000003.1"/>
</dbReference>
<organism evidence="2 3">
    <name type="scientific">Paucihalobacter ruber</name>
    <dbReference type="NCBI Taxonomy" id="2567861"/>
    <lineage>
        <taxon>Bacteria</taxon>
        <taxon>Pseudomonadati</taxon>
        <taxon>Bacteroidota</taxon>
        <taxon>Flavobacteriia</taxon>
        <taxon>Flavobacteriales</taxon>
        <taxon>Flavobacteriaceae</taxon>
        <taxon>Paucihalobacter</taxon>
    </lineage>
</organism>
<accession>A0A506PKK9</accession>
<dbReference type="OrthoDB" id="9798754at2"/>
<dbReference type="Gene3D" id="3.40.960.10">
    <property type="entry name" value="VSR Endonuclease"/>
    <property type="match status" value="1"/>
</dbReference>
<keyword evidence="3" id="KW-1185">Reference proteome</keyword>
<gene>
    <name evidence="2" type="ORF">FJ651_06715</name>
</gene>
<evidence type="ECO:0000313" key="2">
    <source>
        <dbReference type="EMBL" id="TPV33845.1"/>
    </source>
</evidence>
<dbReference type="Proteomes" id="UP000317332">
    <property type="component" value="Unassembled WGS sequence"/>
</dbReference>
<evidence type="ECO:0000259" key="1">
    <source>
        <dbReference type="Pfam" id="PF04480"/>
    </source>
</evidence>
<dbReference type="CDD" id="cd01038">
    <property type="entry name" value="Endonuclease_DUF559"/>
    <property type="match status" value="1"/>
</dbReference>
<dbReference type="AlphaFoldDB" id="A0A506PKK9"/>
<dbReference type="SUPFAM" id="SSF52980">
    <property type="entry name" value="Restriction endonuclease-like"/>
    <property type="match status" value="1"/>
</dbReference>
<dbReference type="Pfam" id="PF04480">
    <property type="entry name" value="DUF559"/>
    <property type="match status" value="1"/>
</dbReference>
<dbReference type="EMBL" id="VHIQ01000003">
    <property type="protein sequence ID" value="TPV33845.1"/>
    <property type="molecule type" value="Genomic_DNA"/>
</dbReference>
<proteinExistence type="predicted"/>
<dbReference type="InterPro" id="IPR047216">
    <property type="entry name" value="Endonuclease_DUF559_bact"/>
</dbReference>
<comment type="caution">
    <text evidence="2">The sequence shown here is derived from an EMBL/GenBank/DDBJ whole genome shotgun (WGS) entry which is preliminary data.</text>
</comment>
<dbReference type="InterPro" id="IPR007569">
    <property type="entry name" value="DUF559"/>
</dbReference>
<protein>
    <submittedName>
        <fullName evidence="2">DUF559 domain-containing protein</fullName>
    </submittedName>
</protein>
<name>A0A506PKK9_9FLAO</name>
<dbReference type="PANTHER" id="PTHR38590:SF1">
    <property type="entry name" value="BLL0828 PROTEIN"/>
    <property type="match status" value="1"/>
</dbReference>
<evidence type="ECO:0000313" key="3">
    <source>
        <dbReference type="Proteomes" id="UP000317332"/>
    </source>
</evidence>
<sequence>MKHNPLHTRKYLKPYRKKLRESMTPAEAFLWRHLKSRQLCNRRFNRQFSIGNYIADFYCHSEKLIIELDGEIHNTPETQAYDDKRTAYLESHGYRVIRFENKMVFDDLVGVLEEIRASFNSP</sequence>
<dbReference type="InterPro" id="IPR011335">
    <property type="entry name" value="Restrct_endonuc-II-like"/>
</dbReference>
<reference evidence="2 3" key="1">
    <citation type="submission" date="2019-06" db="EMBL/GenBank/DDBJ databases">
        <title>Flavobacteriaceae Paucihalobacterium erythroidium CWB-1, complete genome.</title>
        <authorList>
            <person name="Wu S."/>
        </authorList>
    </citation>
    <scope>NUCLEOTIDE SEQUENCE [LARGE SCALE GENOMIC DNA]</scope>
    <source>
        <strain evidence="2 3">CWB-1</strain>
    </source>
</reference>
<feature type="domain" description="DUF559" evidence="1">
    <location>
        <begin position="12"/>
        <end position="117"/>
    </location>
</feature>